<evidence type="ECO:0000259" key="9">
    <source>
        <dbReference type="PROSITE" id="PS00624"/>
    </source>
</evidence>
<protein>
    <submittedName>
        <fullName evidence="10">Glucose-methanol-choline oxidoreductase</fullName>
    </submittedName>
</protein>
<dbReference type="SUPFAM" id="SSF51905">
    <property type="entry name" value="FAD/NAD(P)-binding domain"/>
    <property type="match status" value="1"/>
</dbReference>
<accession>A0A6C0TZE2</accession>
<dbReference type="Pfam" id="PF00732">
    <property type="entry name" value="GMC_oxred_N"/>
    <property type="match status" value="1"/>
</dbReference>
<evidence type="ECO:0000256" key="2">
    <source>
        <dbReference type="ARBA" id="ARBA00010790"/>
    </source>
</evidence>
<dbReference type="SUPFAM" id="SSF54373">
    <property type="entry name" value="FAD-linked reductases, C-terminal domain"/>
    <property type="match status" value="1"/>
</dbReference>
<name>A0A6C0TZE2_9GAMM</name>
<dbReference type="RefSeq" id="WP_163494152.1">
    <property type="nucleotide sequence ID" value="NZ_CP048711.1"/>
</dbReference>
<dbReference type="Gene3D" id="3.50.50.60">
    <property type="entry name" value="FAD/NAD(P)-binding domain"/>
    <property type="match status" value="1"/>
</dbReference>
<evidence type="ECO:0000256" key="4">
    <source>
        <dbReference type="ARBA" id="ARBA00022827"/>
    </source>
</evidence>
<evidence type="ECO:0000256" key="6">
    <source>
        <dbReference type="PIRSR" id="PIRSR000137-2"/>
    </source>
</evidence>
<evidence type="ECO:0000259" key="8">
    <source>
        <dbReference type="PROSITE" id="PS00623"/>
    </source>
</evidence>
<dbReference type="GO" id="GO:0008812">
    <property type="term" value="F:choline dehydrogenase activity"/>
    <property type="evidence" value="ECO:0007669"/>
    <property type="project" value="TreeGrafter"/>
</dbReference>
<comment type="cofactor">
    <cofactor evidence="1 6">
        <name>FAD</name>
        <dbReference type="ChEBI" id="CHEBI:57692"/>
    </cofactor>
</comment>
<comment type="similarity">
    <text evidence="2 7">Belongs to the GMC oxidoreductase family.</text>
</comment>
<feature type="domain" description="Glucose-methanol-choline oxidoreductase N-terminal" evidence="9">
    <location>
        <begin position="254"/>
        <end position="268"/>
    </location>
</feature>
<feature type="active site" description="Proton donor" evidence="5">
    <location>
        <position position="472"/>
    </location>
</feature>
<dbReference type="PIRSF" id="PIRSF000137">
    <property type="entry name" value="Alcohol_oxidase"/>
    <property type="match status" value="1"/>
</dbReference>
<dbReference type="EMBL" id="CP048711">
    <property type="protein sequence ID" value="QIB64903.1"/>
    <property type="molecule type" value="Genomic_DNA"/>
</dbReference>
<evidence type="ECO:0000313" key="10">
    <source>
        <dbReference type="EMBL" id="QIB64903.1"/>
    </source>
</evidence>
<dbReference type="PANTHER" id="PTHR11552">
    <property type="entry name" value="GLUCOSE-METHANOL-CHOLINE GMC OXIDOREDUCTASE"/>
    <property type="match status" value="1"/>
</dbReference>
<dbReference type="InterPro" id="IPR036188">
    <property type="entry name" value="FAD/NAD-bd_sf"/>
</dbReference>
<keyword evidence="4 6" id="KW-0274">FAD</keyword>
<proteinExistence type="inferred from homology"/>
<dbReference type="PANTHER" id="PTHR11552:SF147">
    <property type="entry name" value="CHOLINE DEHYDROGENASE, MITOCHONDRIAL"/>
    <property type="match status" value="1"/>
</dbReference>
<keyword evidence="3 7" id="KW-0285">Flavoprotein</keyword>
<evidence type="ECO:0000256" key="7">
    <source>
        <dbReference type="RuleBase" id="RU003968"/>
    </source>
</evidence>
<reference evidence="10 11" key="1">
    <citation type="submission" date="2020-02" db="EMBL/GenBank/DDBJ databases">
        <title>Genome sequencing for Kineobactrum sp. M2.</title>
        <authorList>
            <person name="Park S.-J."/>
        </authorList>
    </citation>
    <scope>NUCLEOTIDE SEQUENCE [LARGE SCALE GENOMIC DNA]</scope>
    <source>
        <strain evidence="10 11">M2</strain>
    </source>
</reference>
<dbReference type="PROSITE" id="PS00624">
    <property type="entry name" value="GMC_OXRED_2"/>
    <property type="match status" value="1"/>
</dbReference>
<gene>
    <name evidence="10" type="ORF">G3T16_05350</name>
</gene>
<feature type="binding site" evidence="6">
    <location>
        <position position="83"/>
    </location>
    <ligand>
        <name>FAD</name>
        <dbReference type="ChEBI" id="CHEBI:57692"/>
    </ligand>
</feature>
<dbReference type="Gene3D" id="3.30.560.10">
    <property type="entry name" value="Glucose Oxidase, domain 3"/>
    <property type="match status" value="1"/>
</dbReference>
<feature type="active site" description="Proton acceptor" evidence="5">
    <location>
        <position position="510"/>
    </location>
</feature>
<dbReference type="PROSITE" id="PS00623">
    <property type="entry name" value="GMC_OXRED_1"/>
    <property type="match status" value="1"/>
</dbReference>
<keyword evidence="11" id="KW-1185">Reference proteome</keyword>
<evidence type="ECO:0000256" key="3">
    <source>
        <dbReference type="ARBA" id="ARBA00022630"/>
    </source>
</evidence>
<dbReference type="InterPro" id="IPR000172">
    <property type="entry name" value="GMC_OxRdtase_N"/>
</dbReference>
<dbReference type="KEGG" id="kim:G3T16_05350"/>
<evidence type="ECO:0000256" key="5">
    <source>
        <dbReference type="PIRSR" id="PIRSR000137-1"/>
    </source>
</evidence>
<feature type="domain" description="Glucose-methanol-choline oxidoreductase N-terminal" evidence="8">
    <location>
        <begin position="81"/>
        <end position="104"/>
    </location>
</feature>
<evidence type="ECO:0000313" key="11">
    <source>
        <dbReference type="Proteomes" id="UP000477680"/>
    </source>
</evidence>
<dbReference type="AlphaFoldDB" id="A0A6C0TZE2"/>
<dbReference type="InterPro" id="IPR012132">
    <property type="entry name" value="GMC_OxRdtase"/>
</dbReference>
<organism evidence="10 11">
    <name type="scientific">Kineobactrum salinum</name>
    <dbReference type="NCBI Taxonomy" id="2708301"/>
    <lineage>
        <taxon>Bacteria</taxon>
        <taxon>Pseudomonadati</taxon>
        <taxon>Pseudomonadota</taxon>
        <taxon>Gammaproteobacteria</taxon>
        <taxon>Cellvibrionales</taxon>
        <taxon>Halieaceae</taxon>
        <taxon>Kineobactrum</taxon>
    </lineage>
</organism>
<sequence length="529" mass="57946">MNDYDYIVVGAGSAGSVIANRLTEDPDVRVLLLEAGGPDRSVYMAMPLAYRLLRTKNLFDWGYHSAPEPCADHRVIDAPRGRVLGGSSSVNGMMYSRGHPQDYDQWSRRGARGWSFEEVLPYFKKSERNWRGETKRHGGSGLLSVSPANRSDPLTASMHETARRLGYPVLDDFEAGDSDGFSLPDLTISNCGRRASAAKAFLRPVRHRSNLKIQTRAQAARILFDKGRAVGVEYVLHGARHTASAQREVVVSGGAFASPHLLMLSGIGPADHLRRHGIEVQADLQGVGQNLQDHVVIPMLFKAKQPFAFGRNLRVDRIAWSAMLWQLLGKGPAGTVPLTSIAYYRSRPDLDRPDLENIFLPTSMMAQVWFSGWRTPAPDLMTSLNLVLRPSSRGCVELQSSDPLAHPRIQYNLLAERDDMERLKFTTAWTRDLMRAAPICDFVGDEISPGPDVTSDKALEAYARKMVMTAHHATSTCAIGSVVNAELQVNGVAGLRVADASVMPEIVGGHTNAPAIMIGEKAADLLKSG</sequence>
<dbReference type="Proteomes" id="UP000477680">
    <property type="component" value="Chromosome"/>
</dbReference>
<dbReference type="Pfam" id="PF05199">
    <property type="entry name" value="GMC_oxred_C"/>
    <property type="match status" value="1"/>
</dbReference>
<evidence type="ECO:0000256" key="1">
    <source>
        <dbReference type="ARBA" id="ARBA00001974"/>
    </source>
</evidence>
<dbReference type="InterPro" id="IPR007867">
    <property type="entry name" value="GMC_OxRtase_C"/>
</dbReference>
<dbReference type="GO" id="GO:0050660">
    <property type="term" value="F:flavin adenine dinucleotide binding"/>
    <property type="evidence" value="ECO:0007669"/>
    <property type="project" value="InterPro"/>
</dbReference>